<dbReference type="SUPFAM" id="SSF161098">
    <property type="entry name" value="MetI-like"/>
    <property type="match status" value="1"/>
</dbReference>
<sequence length="248" mass="26832">MRKSLAQRLSLGTVGAVVAVLFGFPTYWLITTSFKTPGQVLSPAYDLIPTSATVDNFVTAITKPGFVTYLTNSLIVNSANTIIDHIWAWRADHGNGGTVGWTTNTADTGLVVNGNNVLATGLFVEHYQKYEVIWNGQGGRTIFFQNEMPYDVPNQAAWNSGVNGYAAYKVGTNVTTHEAWGVGSYNYFNVNPSVNAYHAFEVPNTSGVRFHSLLTVSLNYQGTITHVINDTGAVTPSGTVPSNVVNYP</sequence>
<dbReference type="PANTHER" id="PTHR43744">
    <property type="entry name" value="ABC TRANSPORTER PERMEASE PROTEIN MG189-RELATED-RELATED"/>
    <property type="match status" value="1"/>
</dbReference>
<evidence type="ECO:0000256" key="3">
    <source>
        <dbReference type="ARBA" id="ARBA00022475"/>
    </source>
</evidence>
<dbReference type="InterPro" id="IPR012334">
    <property type="entry name" value="Pectin_lyas_fold"/>
</dbReference>
<keyword evidence="3" id="KW-1003">Cell membrane</keyword>
<evidence type="ECO:0000256" key="7">
    <source>
        <dbReference type="SAM" id="Phobius"/>
    </source>
</evidence>
<dbReference type="PANTHER" id="PTHR43744:SF8">
    <property type="entry name" value="SN-GLYCEROL-3-PHOSPHATE TRANSPORT SYSTEM PERMEASE PROTEIN UGPE"/>
    <property type="match status" value="1"/>
</dbReference>
<dbReference type="Gene3D" id="2.160.20.10">
    <property type="entry name" value="Single-stranded right-handed beta-helix, Pectin lyase-like"/>
    <property type="match status" value="1"/>
</dbReference>
<keyword evidence="6 7" id="KW-0472">Membrane</keyword>
<gene>
    <name evidence="8" type="ORF">ACFQ1S_24295</name>
</gene>
<organism evidence="8 9">
    <name type="scientific">Kibdelosporangium lantanae</name>
    <dbReference type="NCBI Taxonomy" id="1497396"/>
    <lineage>
        <taxon>Bacteria</taxon>
        <taxon>Bacillati</taxon>
        <taxon>Actinomycetota</taxon>
        <taxon>Actinomycetes</taxon>
        <taxon>Pseudonocardiales</taxon>
        <taxon>Pseudonocardiaceae</taxon>
        <taxon>Kibdelosporangium</taxon>
    </lineage>
</organism>
<protein>
    <submittedName>
        <fullName evidence="8">Uncharacterized protein</fullName>
    </submittedName>
</protein>
<keyword evidence="9" id="KW-1185">Reference proteome</keyword>
<keyword evidence="4 7" id="KW-0812">Transmembrane</keyword>
<evidence type="ECO:0000313" key="9">
    <source>
        <dbReference type="Proteomes" id="UP001597045"/>
    </source>
</evidence>
<name>A0ABW3MCM5_9PSEU</name>
<comment type="subcellular location">
    <subcellularLocation>
        <location evidence="1">Cell membrane</location>
        <topology evidence="1">Multi-pass membrane protein</topology>
    </subcellularLocation>
</comment>
<evidence type="ECO:0000256" key="5">
    <source>
        <dbReference type="ARBA" id="ARBA00022989"/>
    </source>
</evidence>
<dbReference type="Proteomes" id="UP001597045">
    <property type="component" value="Unassembled WGS sequence"/>
</dbReference>
<evidence type="ECO:0000256" key="2">
    <source>
        <dbReference type="ARBA" id="ARBA00022448"/>
    </source>
</evidence>
<evidence type="ECO:0000256" key="1">
    <source>
        <dbReference type="ARBA" id="ARBA00004651"/>
    </source>
</evidence>
<evidence type="ECO:0000256" key="4">
    <source>
        <dbReference type="ARBA" id="ARBA00022692"/>
    </source>
</evidence>
<keyword evidence="5 7" id="KW-1133">Transmembrane helix</keyword>
<proteinExistence type="predicted"/>
<dbReference type="EMBL" id="JBHTIS010001588">
    <property type="protein sequence ID" value="MFD1048428.1"/>
    <property type="molecule type" value="Genomic_DNA"/>
</dbReference>
<evidence type="ECO:0000256" key="6">
    <source>
        <dbReference type="ARBA" id="ARBA00023136"/>
    </source>
</evidence>
<keyword evidence="2" id="KW-0813">Transport</keyword>
<reference evidence="9" key="1">
    <citation type="journal article" date="2019" name="Int. J. Syst. Evol. Microbiol.">
        <title>The Global Catalogue of Microorganisms (GCM) 10K type strain sequencing project: providing services to taxonomists for standard genome sequencing and annotation.</title>
        <authorList>
            <consortium name="The Broad Institute Genomics Platform"/>
            <consortium name="The Broad Institute Genome Sequencing Center for Infectious Disease"/>
            <person name="Wu L."/>
            <person name="Ma J."/>
        </authorList>
    </citation>
    <scope>NUCLEOTIDE SEQUENCE [LARGE SCALE GENOMIC DNA]</scope>
    <source>
        <strain evidence="9">JCM 31486</strain>
    </source>
</reference>
<feature type="transmembrane region" description="Helical" evidence="7">
    <location>
        <begin position="9"/>
        <end position="30"/>
    </location>
</feature>
<accession>A0ABW3MCM5</accession>
<evidence type="ECO:0000313" key="8">
    <source>
        <dbReference type="EMBL" id="MFD1048428.1"/>
    </source>
</evidence>
<comment type="caution">
    <text evidence="8">The sequence shown here is derived from an EMBL/GenBank/DDBJ whole genome shotgun (WGS) entry which is preliminary data.</text>
</comment>
<dbReference type="InterPro" id="IPR035906">
    <property type="entry name" value="MetI-like_sf"/>
</dbReference>